<keyword evidence="3" id="KW-1185">Reference proteome</keyword>
<protein>
    <submittedName>
        <fullName evidence="2">Uncharacterized protein</fullName>
    </submittedName>
</protein>
<evidence type="ECO:0000313" key="3">
    <source>
        <dbReference type="Proteomes" id="UP000053260"/>
    </source>
</evidence>
<proteinExistence type="predicted"/>
<evidence type="ECO:0000256" key="1">
    <source>
        <dbReference type="SAM" id="MobiDB-lite"/>
    </source>
</evidence>
<name>A0A101UQS6_9ACTN</name>
<evidence type="ECO:0000313" key="2">
    <source>
        <dbReference type="EMBL" id="KUO15086.1"/>
    </source>
</evidence>
<dbReference type="Proteomes" id="UP000053260">
    <property type="component" value="Unassembled WGS sequence"/>
</dbReference>
<gene>
    <name evidence="2" type="ORF">AQJ91_43585</name>
</gene>
<dbReference type="AlphaFoldDB" id="A0A101UQS6"/>
<dbReference type="RefSeq" id="WP_067034254.1">
    <property type="nucleotide sequence ID" value="NZ_KQ949123.1"/>
</dbReference>
<comment type="caution">
    <text evidence="2">The sequence shown here is derived from an EMBL/GenBank/DDBJ whole genome shotgun (WGS) entry which is preliminary data.</text>
</comment>
<feature type="region of interest" description="Disordered" evidence="1">
    <location>
        <begin position="55"/>
        <end position="75"/>
    </location>
</feature>
<reference evidence="2 3" key="1">
    <citation type="submission" date="2015-10" db="EMBL/GenBank/DDBJ databases">
        <title>Draft genome sequence of Streptomyces sp. RV15, isolated from a marine sponge.</title>
        <authorList>
            <person name="Ruckert C."/>
            <person name="Abdelmohsen U.R."/>
            <person name="Winkler A."/>
            <person name="Hentschel U."/>
            <person name="Kalinowski J."/>
            <person name="Kampfer P."/>
            <person name="Glaeser S."/>
        </authorList>
    </citation>
    <scope>NUCLEOTIDE SEQUENCE [LARGE SCALE GENOMIC DNA]</scope>
    <source>
        <strain evidence="2 3">RV15</strain>
    </source>
</reference>
<organism evidence="2 3">
    <name type="scientific">Streptomyces dysideae</name>
    <dbReference type="NCBI Taxonomy" id="909626"/>
    <lineage>
        <taxon>Bacteria</taxon>
        <taxon>Bacillati</taxon>
        <taxon>Actinomycetota</taxon>
        <taxon>Actinomycetes</taxon>
        <taxon>Kitasatosporales</taxon>
        <taxon>Streptomycetaceae</taxon>
        <taxon>Streptomyces</taxon>
    </lineage>
</organism>
<dbReference type="EMBL" id="LMXB01000124">
    <property type="protein sequence ID" value="KUO15086.1"/>
    <property type="molecule type" value="Genomic_DNA"/>
</dbReference>
<sequence length="75" mass="8650">MELSEGSADVVRGYERALRTRLEVFLPYEDSIVSRLMAVSPRLSRHALPLMERTGRRGHARYLQRKNESVPRPQG</sequence>
<dbReference type="OrthoDB" id="9792003at2"/>
<accession>A0A101UQS6</accession>